<feature type="signal peptide" evidence="1">
    <location>
        <begin position="1"/>
        <end position="21"/>
    </location>
</feature>
<gene>
    <name evidence="2" type="ORF">DI623_06495</name>
</gene>
<sequence length="234" mass="24512">MRAIFLAAAATWAGAIAPAGAQDDAFVAKMRAVNANVAIPDQREIAADALSTLKAIAARESQCAPTAVRMEKPTPASADPMAMQSIDAGKIKNAWLAYGVPIGCAKAPKTRFFILQTPDDKILARVVNNGESIASPALMRDTSMNAALAAYTSVKAIDPACDGEGMTMVETRISSKSDNLSPDFYGVRFKGSWEEVWTFGVCGRLVAVPVSFQADGSGGAYTHVGRKSAAALNP</sequence>
<keyword evidence="1" id="KW-0732">Signal</keyword>
<accession>A0A2W5A882</accession>
<dbReference type="Proteomes" id="UP000249066">
    <property type="component" value="Unassembled WGS sequence"/>
</dbReference>
<evidence type="ECO:0000313" key="2">
    <source>
        <dbReference type="EMBL" id="PZO90543.1"/>
    </source>
</evidence>
<dbReference type="AlphaFoldDB" id="A0A2W5A882"/>
<feature type="chain" id="PRO_5016022278" description="DUF1176 domain-containing protein" evidence="1">
    <location>
        <begin position="22"/>
        <end position="234"/>
    </location>
</feature>
<protein>
    <recommendedName>
        <fullName evidence="4">DUF1176 domain-containing protein</fullName>
    </recommendedName>
</protein>
<organism evidence="2 3">
    <name type="scientific">Sphingomonas sanxanigenens</name>
    <dbReference type="NCBI Taxonomy" id="397260"/>
    <lineage>
        <taxon>Bacteria</taxon>
        <taxon>Pseudomonadati</taxon>
        <taxon>Pseudomonadota</taxon>
        <taxon>Alphaproteobacteria</taxon>
        <taxon>Sphingomonadales</taxon>
        <taxon>Sphingomonadaceae</taxon>
        <taxon>Sphingomonas</taxon>
    </lineage>
</organism>
<evidence type="ECO:0008006" key="4">
    <source>
        <dbReference type="Google" id="ProtNLM"/>
    </source>
</evidence>
<evidence type="ECO:0000256" key="1">
    <source>
        <dbReference type="SAM" id="SignalP"/>
    </source>
</evidence>
<proteinExistence type="predicted"/>
<reference evidence="2 3" key="1">
    <citation type="submission" date="2017-08" db="EMBL/GenBank/DDBJ databases">
        <title>Infants hospitalized years apart are colonized by the same room-sourced microbial strains.</title>
        <authorList>
            <person name="Brooks B."/>
            <person name="Olm M.R."/>
            <person name="Firek B.A."/>
            <person name="Baker R."/>
            <person name="Thomas B.C."/>
            <person name="Morowitz M.J."/>
            <person name="Banfield J.F."/>
        </authorList>
    </citation>
    <scope>NUCLEOTIDE SEQUENCE [LARGE SCALE GENOMIC DNA]</scope>
    <source>
        <strain evidence="2">S2_018_000_R2_101</strain>
    </source>
</reference>
<dbReference type="EMBL" id="QFNN01000026">
    <property type="protein sequence ID" value="PZO90543.1"/>
    <property type="molecule type" value="Genomic_DNA"/>
</dbReference>
<comment type="caution">
    <text evidence="2">The sequence shown here is derived from an EMBL/GenBank/DDBJ whole genome shotgun (WGS) entry which is preliminary data.</text>
</comment>
<evidence type="ECO:0000313" key="3">
    <source>
        <dbReference type="Proteomes" id="UP000249066"/>
    </source>
</evidence>
<name>A0A2W5A882_9SPHN</name>